<dbReference type="Gene3D" id="1.25.40.10">
    <property type="entry name" value="Tetratricopeptide repeat domain"/>
    <property type="match status" value="1"/>
</dbReference>
<dbReference type="PROSITE" id="PS50005">
    <property type="entry name" value="TPR"/>
    <property type="match status" value="1"/>
</dbReference>
<dbReference type="InterPro" id="IPR019734">
    <property type="entry name" value="TPR_rpt"/>
</dbReference>
<accession>A0ABP8LUV9</accession>
<dbReference type="Pfam" id="PF00691">
    <property type="entry name" value="OmpA"/>
    <property type="match status" value="1"/>
</dbReference>
<dbReference type="PROSITE" id="PS51123">
    <property type="entry name" value="OMPA_2"/>
    <property type="match status" value="1"/>
</dbReference>
<dbReference type="InterPro" id="IPR011990">
    <property type="entry name" value="TPR-like_helical_dom_sf"/>
</dbReference>
<evidence type="ECO:0000256" key="2">
    <source>
        <dbReference type="ARBA" id="ARBA00023136"/>
    </source>
</evidence>
<evidence type="ECO:0000256" key="6">
    <source>
        <dbReference type="SAM" id="SignalP"/>
    </source>
</evidence>
<keyword evidence="4" id="KW-0802">TPR repeat</keyword>
<evidence type="ECO:0000259" key="7">
    <source>
        <dbReference type="PROSITE" id="PS51123"/>
    </source>
</evidence>
<dbReference type="PROSITE" id="PS01068">
    <property type="entry name" value="OMPA_1"/>
    <property type="match status" value="1"/>
</dbReference>
<comment type="caution">
    <text evidence="8">The sequence shown here is derived from an EMBL/GenBank/DDBJ whole genome shotgun (WGS) entry which is preliminary data.</text>
</comment>
<evidence type="ECO:0000256" key="1">
    <source>
        <dbReference type="ARBA" id="ARBA00004442"/>
    </source>
</evidence>
<organism evidence="8 9">
    <name type="scientific">Pontibacter saemangeumensis</name>
    <dbReference type="NCBI Taxonomy" id="1084525"/>
    <lineage>
        <taxon>Bacteria</taxon>
        <taxon>Pseudomonadati</taxon>
        <taxon>Bacteroidota</taxon>
        <taxon>Cytophagia</taxon>
        <taxon>Cytophagales</taxon>
        <taxon>Hymenobacteraceae</taxon>
        <taxon>Pontibacter</taxon>
    </lineage>
</organism>
<dbReference type="Gene3D" id="3.30.1330.60">
    <property type="entry name" value="OmpA-like domain"/>
    <property type="match status" value="1"/>
</dbReference>
<feature type="signal peptide" evidence="6">
    <location>
        <begin position="1"/>
        <end position="21"/>
    </location>
</feature>
<sequence>MYKPLLAALLLTAGCATASLAQNQKLSTSSTKAERLYEKADEYARTRDFERALQSLSEAIEKDPKFVEAYIRAASLQKLMGNKAAVYELLQKGLQLVPFTPAYGGYYFDLADLQFERGEYAAAKANYQAYLKSKPKNPKLIDWSRSQVKTADFAMEAIQHPVPFDPIRMPATLNRFGMQYFPYTTADQRYFIYTARASSRPDHDENIFISERVAGEWQEPVSISKAINTHANEGAATISGDGKSLVFTSCNRPDSQGDCDLYISFRTGEEWSKPKNMGNMVNSKAWDSQPSLSADGRTLYFSSTRGGGVGKEDIWVAYLKEDGSWLRPVNMGKSVNSAGRDMAPSIHTSGSTMYFVSDGHLGLGGLDVFKTTKEESQKWSEPQNLGYPLNTHADEGSLFITPDNTIGYYSRQEATEAGAATIQLYRFDVPAEWRSSENSTYAQGRVFDKSTKKPLAAQVQLYNVENDSLVQQVNSDKINGEYTVVLTEGKQYALYVSAPDYLLNSLSFDYTSQKALSPVALDVYLEPIKAGAAVVLNNLFFDTGKFGLENKSKTELNKLIRFLQQNENIRMEISGHTDDVGSDRDNQLLSEKRAKAVVDYLSNNGISKSRLTYKGYGESKPVAANTTEENRQLNRRIEMRVL</sequence>
<keyword evidence="9" id="KW-1185">Reference proteome</keyword>
<dbReference type="PANTHER" id="PTHR30329">
    <property type="entry name" value="STATOR ELEMENT OF FLAGELLAR MOTOR COMPLEX"/>
    <property type="match status" value="1"/>
</dbReference>
<dbReference type="PRINTS" id="PR01021">
    <property type="entry name" value="OMPADOMAIN"/>
</dbReference>
<feature type="chain" id="PRO_5046970463" description="OmpA-like domain-containing protein" evidence="6">
    <location>
        <begin position="22"/>
        <end position="642"/>
    </location>
</feature>
<dbReference type="Proteomes" id="UP001500552">
    <property type="component" value="Unassembled WGS sequence"/>
</dbReference>
<dbReference type="PROSITE" id="PS51257">
    <property type="entry name" value="PROKAR_LIPOPROTEIN"/>
    <property type="match status" value="1"/>
</dbReference>
<evidence type="ECO:0000256" key="4">
    <source>
        <dbReference type="PROSITE-ProRule" id="PRU00339"/>
    </source>
</evidence>
<dbReference type="SUPFAM" id="SSF103088">
    <property type="entry name" value="OmpA-like"/>
    <property type="match status" value="1"/>
</dbReference>
<dbReference type="Gene3D" id="2.120.10.30">
    <property type="entry name" value="TolB, C-terminal domain"/>
    <property type="match status" value="1"/>
</dbReference>
<dbReference type="InterPro" id="IPR011659">
    <property type="entry name" value="WD40"/>
</dbReference>
<dbReference type="InterPro" id="IPR006690">
    <property type="entry name" value="OMPA-like_CS"/>
</dbReference>
<dbReference type="InterPro" id="IPR036737">
    <property type="entry name" value="OmpA-like_sf"/>
</dbReference>
<evidence type="ECO:0000256" key="5">
    <source>
        <dbReference type="PROSITE-ProRule" id="PRU00473"/>
    </source>
</evidence>
<dbReference type="InterPro" id="IPR050330">
    <property type="entry name" value="Bact_OuterMem_StrucFunc"/>
</dbReference>
<evidence type="ECO:0000313" key="8">
    <source>
        <dbReference type="EMBL" id="GAA4436030.1"/>
    </source>
</evidence>
<dbReference type="SMART" id="SM00028">
    <property type="entry name" value="TPR"/>
    <property type="match status" value="3"/>
</dbReference>
<protein>
    <recommendedName>
        <fullName evidence="7">OmpA-like domain-containing protein</fullName>
    </recommendedName>
</protein>
<dbReference type="PANTHER" id="PTHR30329:SF21">
    <property type="entry name" value="LIPOPROTEIN YIAD-RELATED"/>
    <property type="match status" value="1"/>
</dbReference>
<proteinExistence type="predicted"/>
<gene>
    <name evidence="8" type="ORF">GCM10023188_28620</name>
</gene>
<name>A0ABP8LUV9_9BACT</name>
<dbReference type="InterPro" id="IPR006664">
    <property type="entry name" value="OMP_bac"/>
</dbReference>
<dbReference type="CDD" id="cd07185">
    <property type="entry name" value="OmpA_C-like"/>
    <property type="match status" value="1"/>
</dbReference>
<feature type="domain" description="OmpA-like" evidence="7">
    <location>
        <begin position="528"/>
        <end position="642"/>
    </location>
</feature>
<keyword evidence="3" id="KW-0998">Cell outer membrane</keyword>
<evidence type="ECO:0000256" key="3">
    <source>
        <dbReference type="ARBA" id="ARBA00023237"/>
    </source>
</evidence>
<comment type="subcellular location">
    <subcellularLocation>
        <location evidence="1">Cell outer membrane</location>
    </subcellularLocation>
</comment>
<feature type="repeat" description="TPR" evidence="4">
    <location>
        <begin position="33"/>
        <end position="66"/>
    </location>
</feature>
<dbReference type="Gene3D" id="2.60.40.1120">
    <property type="entry name" value="Carboxypeptidase-like, regulatory domain"/>
    <property type="match status" value="1"/>
</dbReference>
<reference evidence="9" key="1">
    <citation type="journal article" date="2019" name="Int. J. Syst. Evol. Microbiol.">
        <title>The Global Catalogue of Microorganisms (GCM) 10K type strain sequencing project: providing services to taxonomists for standard genome sequencing and annotation.</title>
        <authorList>
            <consortium name="The Broad Institute Genomics Platform"/>
            <consortium name="The Broad Institute Genome Sequencing Center for Infectious Disease"/>
            <person name="Wu L."/>
            <person name="Ma J."/>
        </authorList>
    </citation>
    <scope>NUCLEOTIDE SEQUENCE [LARGE SCALE GENOMIC DNA]</scope>
    <source>
        <strain evidence="9">JCM 17926</strain>
    </source>
</reference>
<dbReference type="RefSeq" id="WP_345160040.1">
    <property type="nucleotide sequence ID" value="NZ_BAABHC010000016.1"/>
</dbReference>
<keyword evidence="2 5" id="KW-0472">Membrane</keyword>
<keyword evidence="6" id="KW-0732">Signal</keyword>
<dbReference type="SUPFAM" id="SSF48452">
    <property type="entry name" value="TPR-like"/>
    <property type="match status" value="1"/>
</dbReference>
<dbReference type="InterPro" id="IPR006665">
    <property type="entry name" value="OmpA-like"/>
</dbReference>
<dbReference type="SUPFAM" id="SSF82171">
    <property type="entry name" value="DPP6 N-terminal domain-like"/>
    <property type="match status" value="1"/>
</dbReference>
<dbReference type="CDD" id="cd15482">
    <property type="entry name" value="Sialidase_non-viral"/>
    <property type="match status" value="1"/>
</dbReference>
<dbReference type="InterPro" id="IPR011042">
    <property type="entry name" value="6-blade_b-propeller_TolB-like"/>
</dbReference>
<dbReference type="EMBL" id="BAABHC010000016">
    <property type="protein sequence ID" value="GAA4436030.1"/>
    <property type="molecule type" value="Genomic_DNA"/>
</dbReference>
<evidence type="ECO:0000313" key="9">
    <source>
        <dbReference type="Proteomes" id="UP001500552"/>
    </source>
</evidence>
<dbReference type="Pfam" id="PF07676">
    <property type="entry name" value="PD40"/>
    <property type="match status" value="3"/>
</dbReference>